<keyword evidence="3" id="KW-0433">Leucine-rich repeat</keyword>
<keyword evidence="6 11" id="KW-0547">Nucleotide-binding</keyword>
<evidence type="ECO:0000256" key="6">
    <source>
        <dbReference type="ARBA" id="ARBA00022741"/>
    </source>
</evidence>
<sequence length="820" mass="89398">MRPTVRAALARLTLGASSLDLRRNDIEAEGAREVAAALQTSTTLISLVLHCTGLGDEGVKVVAAALQTNSTLTSLDLRCNGIGDEGVRKVAAALQTNTTLTSLDLRWNVIGNWGAREVAAALKTNKALTSLDLRHNRIGNWGAREVAAALRTNTTITSLHVNGLTATVHEKIPGIFGSERAGDALHARDSLPRGTPARWLRSTHACLFRVPTQQVRDESQDDLVALGCGLLLSVLEYHEAEAVDLPLPYIRECTADFDATRQLGEGAFGQVFKAVDAVTGVTFAVKRLHRAFLAPHADPTARAAQLRAAAREVTVLSRFRHPHIVRLLGYSFAADGDRCLVYPLLAGGALDAALRDEARAADLTWRVRLRIAAGLAKALNYLHRGGSGATCYHRDVKAANVCLTAELTPQLIDCGLAKYVPDDAPAAASTGGRFGTPGYQCPRYVDDGTFDSKSEAYSLGIVLVELLVGEVQNERRSLYRVFVEEAEEKLSDARDSRAGDWPMEMVAGLVEVILACLAKYMERCDTHAAMEQLMMLERTHCQQTAEEAQLQAVRRELERLRMEAEVAALAAVQPGEQKHTCLVCFDDFPLARGVKCVADVDAHFMCADCLEGYVREATSDGNLCRLQAQGQWHGIPCPGVGCTAPPFTERALAVHLPDAAFALLTAVRDKIVERRIAVEMEATVEARLHTTTHDRALRVRNHILEHILTLACPACGQAFIDFDGCFALYCGRCSTGFCAYCLEDCGVIQYRSSSDAAHRHVAYCQYNTTGELFSSQADFETTQAQRRRRELDSYLATLSADDAARALRDCDRELRDLGLL</sequence>
<dbReference type="Pfam" id="PF13516">
    <property type="entry name" value="LRR_6"/>
    <property type="match status" value="5"/>
</dbReference>
<protein>
    <recommendedName>
        <fullName evidence="1">non-specific serine/threonine protein kinase</fullName>
        <ecNumber evidence="1">2.7.11.1</ecNumber>
    </recommendedName>
</protein>
<keyword evidence="5" id="KW-0677">Repeat</keyword>
<organism evidence="14 15">
    <name type="scientific">Prymnesium parvum</name>
    <name type="common">Toxic golden alga</name>
    <dbReference type="NCBI Taxonomy" id="97485"/>
    <lineage>
        <taxon>Eukaryota</taxon>
        <taxon>Haptista</taxon>
        <taxon>Haptophyta</taxon>
        <taxon>Prymnesiophyceae</taxon>
        <taxon>Prymnesiales</taxon>
        <taxon>Prymnesiaceae</taxon>
        <taxon>Prymnesium</taxon>
    </lineage>
</organism>
<dbReference type="PANTHER" id="PTHR48006:SF102">
    <property type="entry name" value="LEUCINE-RICH REPEAT-CONTAINING PROTEIN DDB_G0281931-RELATED"/>
    <property type="match status" value="1"/>
</dbReference>
<keyword evidence="8 11" id="KW-0067">ATP-binding</keyword>
<dbReference type="PROSITE" id="PS00107">
    <property type="entry name" value="PROTEIN_KINASE_ATP"/>
    <property type="match status" value="1"/>
</dbReference>
<evidence type="ECO:0000256" key="1">
    <source>
        <dbReference type="ARBA" id="ARBA00012513"/>
    </source>
</evidence>
<dbReference type="GO" id="GO:0005524">
    <property type="term" value="F:ATP binding"/>
    <property type="evidence" value="ECO:0007669"/>
    <property type="project" value="UniProtKB-UniRule"/>
</dbReference>
<evidence type="ECO:0000313" key="14">
    <source>
        <dbReference type="EMBL" id="KAL1526022.1"/>
    </source>
</evidence>
<keyword evidence="15" id="KW-1185">Reference proteome</keyword>
<dbReference type="PROSITE" id="PS00108">
    <property type="entry name" value="PROTEIN_KINASE_ST"/>
    <property type="match status" value="1"/>
</dbReference>
<dbReference type="InterPro" id="IPR000719">
    <property type="entry name" value="Prot_kinase_dom"/>
</dbReference>
<name>A0AB34JYS5_PRYPA</name>
<dbReference type="InterPro" id="IPR013083">
    <property type="entry name" value="Znf_RING/FYVE/PHD"/>
</dbReference>
<comment type="caution">
    <text evidence="14">The sequence shown here is derived from an EMBL/GenBank/DDBJ whole genome shotgun (WGS) entry which is preliminary data.</text>
</comment>
<dbReference type="SMART" id="SM00220">
    <property type="entry name" value="S_TKc"/>
    <property type="match status" value="1"/>
</dbReference>
<evidence type="ECO:0000313" key="15">
    <source>
        <dbReference type="Proteomes" id="UP001515480"/>
    </source>
</evidence>
<dbReference type="AlphaFoldDB" id="A0AB34JYS5"/>
<dbReference type="EC" id="2.7.11.1" evidence="1"/>
<dbReference type="SUPFAM" id="SSF56112">
    <property type="entry name" value="Protein kinase-like (PK-like)"/>
    <property type="match status" value="1"/>
</dbReference>
<dbReference type="Gene3D" id="3.80.10.10">
    <property type="entry name" value="Ribonuclease Inhibitor"/>
    <property type="match status" value="2"/>
</dbReference>
<evidence type="ECO:0000256" key="10">
    <source>
        <dbReference type="ARBA" id="ARBA00048679"/>
    </source>
</evidence>
<evidence type="ECO:0000256" key="2">
    <source>
        <dbReference type="ARBA" id="ARBA00022527"/>
    </source>
</evidence>
<accession>A0AB34JYS5</accession>
<feature type="domain" description="Protein kinase" evidence="13">
    <location>
        <begin position="257"/>
        <end position="535"/>
    </location>
</feature>
<dbReference type="InterPro" id="IPR032675">
    <property type="entry name" value="LRR_dom_sf"/>
</dbReference>
<dbReference type="Gene3D" id="1.10.510.10">
    <property type="entry name" value="Transferase(Phosphotransferase) domain 1"/>
    <property type="match status" value="1"/>
</dbReference>
<dbReference type="SUPFAM" id="SSF52047">
    <property type="entry name" value="RNI-like"/>
    <property type="match status" value="1"/>
</dbReference>
<dbReference type="Proteomes" id="UP001515480">
    <property type="component" value="Unassembled WGS sequence"/>
</dbReference>
<dbReference type="PANTHER" id="PTHR48006">
    <property type="entry name" value="LEUCINE-RICH REPEAT-CONTAINING PROTEIN DDB_G0281931-RELATED"/>
    <property type="match status" value="1"/>
</dbReference>
<dbReference type="InterPro" id="IPR001611">
    <property type="entry name" value="Leu-rich_rpt"/>
</dbReference>
<comment type="catalytic activity">
    <reaction evidence="9">
        <text>L-threonyl-[protein] + ATP = O-phospho-L-threonyl-[protein] + ADP + H(+)</text>
        <dbReference type="Rhea" id="RHEA:46608"/>
        <dbReference type="Rhea" id="RHEA-COMP:11060"/>
        <dbReference type="Rhea" id="RHEA-COMP:11605"/>
        <dbReference type="ChEBI" id="CHEBI:15378"/>
        <dbReference type="ChEBI" id="CHEBI:30013"/>
        <dbReference type="ChEBI" id="CHEBI:30616"/>
        <dbReference type="ChEBI" id="CHEBI:61977"/>
        <dbReference type="ChEBI" id="CHEBI:456216"/>
        <dbReference type="EC" id="2.7.11.1"/>
    </reaction>
</comment>
<evidence type="ECO:0000256" key="12">
    <source>
        <dbReference type="SAM" id="Coils"/>
    </source>
</evidence>
<proteinExistence type="predicted"/>
<evidence type="ECO:0000256" key="3">
    <source>
        <dbReference type="ARBA" id="ARBA00022614"/>
    </source>
</evidence>
<dbReference type="PROSITE" id="PS50011">
    <property type="entry name" value="PROTEIN_KINASE_DOM"/>
    <property type="match status" value="1"/>
</dbReference>
<gene>
    <name evidence="14" type="ORF">AB1Y20_020843</name>
</gene>
<dbReference type="SUPFAM" id="SSF57850">
    <property type="entry name" value="RING/U-box"/>
    <property type="match status" value="2"/>
</dbReference>
<evidence type="ECO:0000256" key="7">
    <source>
        <dbReference type="ARBA" id="ARBA00022777"/>
    </source>
</evidence>
<dbReference type="EMBL" id="JBGBPQ010000004">
    <property type="protein sequence ID" value="KAL1526022.1"/>
    <property type="molecule type" value="Genomic_DNA"/>
</dbReference>
<dbReference type="SMART" id="SM00368">
    <property type="entry name" value="LRR_RI"/>
    <property type="match status" value="5"/>
</dbReference>
<keyword evidence="2" id="KW-0723">Serine/threonine-protein kinase</keyword>
<dbReference type="InterPro" id="IPR017441">
    <property type="entry name" value="Protein_kinase_ATP_BS"/>
</dbReference>
<dbReference type="GO" id="GO:0004674">
    <property type="term" value="F:protein serine/threonine kinase activity"/>
    <property type="evidence" value="ECO:0007669"/>
    <property type="project" value="UniProtKB-KW"/>
</dbReference>
<evidence type="ECO:0000256" key="11">
    <source>
        <dbReference type="PROSITE-ProRule" id="PRU10141"/>
    </source>
</evidence>
<feature type="coiled-coil region" evidence="12">
    <location>
        <begin position="543"/>
        <end position="570"/>
    </location>
</feature>
<evidence type="ECO:0000256" key="8">
    <source>
        <dbReference type="ARBA" id="ARBA00022840"/>
    </source>
</evidence>
<evidence type="ECO:0000256" key="4">
    <source>
        <dbReference type="ARBA" id="ARBA00022679"/>
    </source>
</evidence>
<comment type="catalytic activity">
    <reaction evidence="10">
        <text>L-seryl-[protein] + ATP = O-phospho-L-seryl-[protein] + ADP + H(+)</text>
        <dbReference type="Rhea" id="RHEA:17989"/>
        <dbReference type="Rhea" id="RHEA-COMP:9863"/>
        <dbReference type="Rhea" id="RHEA-COMP:11604"/>
        <dbReference type="ChEBI" id="CHEBI:15378"/>
        <dbReference type="ChEBI" id="CHEBI:29999"/>
        <dbReference type="ChEBI" id="CHEBI:30616"/>
        <dbReference type="ChEBI" id="CHEBI:83421"/>
        <dbReference type="ChEBI" id="CHEBI:456216"/>
        <dbReference type="EC" id="2.7.11.1"/>
    </reaction>
</comment>
<dbReference type="Pfam" id="PF00069">
    <property type="entry name" value="Pkinase"/>
    <property type="match status" value="1"/>
</dbReference>
<dbReference type="InterPro" id="IPR008271">
    <property type="entry name" value="Ser/Thr_kinase_AS"/>
</dbReference>
<evidence type="ECO:0000256" key="9">
    <source>
        <dbReference type="ARBA" id="ARBA00047899"/>
    </source>
</evidence>
<keyword evidence="7" id="KW-0418">Kinase</keyword>
<dbReference type="InterPro" id="IPR051824">
    <property type="entry name" value="LRR_Rcpt-Like_S/T_Kinase"/>
</dbReference>
<keyword evidence="4" id="KW-0808">Transferase</keyword>
<evidence type="ECO:0000256" key="5">
    <source>
        <dbReference type="ARBA" id="ARBA00022737"/>
    </source>
</evidence>
<evidence type="ECO:0000259" key="13">
    <source>
        <dbReference type="PROSITE" id="PS50011"/>
    </source>
</evidence>
<reference evidence="14 15" key="1">
    <citation type="journal article" date="2024" name="Science">
        <title>Giant polyketide synthase enzymes in the biosynthesis of giant marine polyether toxins.</title>
        <authorList>
            <person name="Fallon T.R."/>
            <person name="Shende V.V."/>
            <person name="Wierzbicki I.H."/>
            <person name="Pendleton A.L."/>
            <person name="Watervoot N.F."/>
            <person name="Auber R.P."/>
            <person name="Gonzalez D.J."/>
            <person name="Wisecaver J.H."/>
            <person name="Moore B.S."/>
        </authorList>
    </citation>
    <scope>NUCLEOTIDE SEQUENCE [LARGE SCALE GENOMIC DNA]</scope>
    <source>
        <strain evidence="14 15">12B1</strain>
    </source>
</reference>
<keyword evidence="12" id="KW-0175">Coiled coil</keyword>
<dbReference type="Gene3D" id="3.30.40.10">
    <property type="entry name" value="Zinc/RING finger domain, C3HC4 (zinc finger)"/>
    <property type="match status" value="1"/>
</dbReference>
<dbReference type="InterPro" id="IPR011009">
    <property type="entry name" value="Kinase-like_dom_sf"/>
</dbReference>
<feature type="binding site" evidence="11">
    <location>
        <position position="286"/>
    </location>
    <ligand>
        <name>ATP</name>
        <dbReference type="ChEBI" id="CHEBI:30616"/>
    </ligand>
</feature>